<dbReference type="Proteomes" id="UP001205965">
    <property type="component" value="Unassembled WGS sequence"/>
</dbReference>
<keyword evidence="6" id="KW-1185">Reference proteome</keyword>
<sequence>MGNELMPFRHAAQDNHAFQGDFEAANFLSASVFSMATGGHIAERTAEHIRTEDKDHVIVTFQVQGMLKIIQHGKQVQLNPGQVGLYLSGKPAQLECYGDYQSHSVRIPIDRLTTRPQRWDELGALAFDGSQGLAPPVRSFLTGLLPVAPTLTSSTRAAVANNLVGLVEAMLADLYLPEEEPQQPHAAELLEQCLVFIDAHLSDPELNPQMVADAAHISVRYLHQIFKRSGITCASYIRSRRLERVKADLALGEFATVSVEKILQRWGVQNPSHFGQVFKRIEGCTPAEFRRQALMP</sequence>
<evidence type="ECO:0000256" key="1">
    <source>
        <dbReference type="ARBA" id="ARBA00023015"/>
    </source>
</evidence>
<dbReference type="PROSITE" id="PS00041">
    <property type="entry name" value="HTH_ARAC_FAMILY_1"/>
    <property type="match status" value="1"/>
</dbReference>
<evidence type="ECO:0000256" key="3">
    <source>
        <dbReference type="ARBA" id="ARBA00023163"/>
    </source>
</evidence>
<proteinExistence type="predicted"/>
<dbReference type="Pfam" id="PF12833">
    <property type="entry name" value="HTH_18"/>
    <property type="match status" value="1"/>
</dbReference>
<dbReference type="InterPro" id="IPR018060">
    <property type="entry name" value="HTH_AraC"/>
</dbReference>
<dbReference type="InterPro" id="IPR009057">
    <property type="entry name" value="Homeodomain-like_sf"/>
</dbReference>
<keyword evidence="2" id="KW-0238">DNA-binding</keyword>
<organism evidence="5 6">
    <name type="scientific">Corynebacterium lemuris</name>
    <dbReference type="NCBI Taxonomy" id="1859292"/>
    <lineage>
        <taxon>Bacteria</taxon>
        <taxon>Bacillati</taxon>
        <taxon>Actinomycetota</taxon>
        <taxon>Actinomycetes</taxon>
        <taxon>Mycobacteriales</taxon>
        <taxon>Corynebacteriaceae</taxon>
        <taxon>Corynebacterium</taxon>
    </lineage>
</organism>
<dbReference type="InterPro" id="IPR018062">
    <property type="entry name" value="HTH_AraC-typ_CS"/>
</dbReference>
<feature type="domain" description="HTH araC/xylS-type" evidence="4">
    <location>
        <begin position="191"/>
        <end position="292"/>
    </location>
</feature>
<accession>A0ABT2G2B0</accession>
<protein>
    <submittedName>
        <fullName evidence="5">Helix-turn-helix domain-containing protein</fullName>
    </submittedName>
</protein>
<dbReference type="Pfam" id="PF14525">
    <property type="entry name" value="AraC_binding_2"/>
    <property type="match status" value="1"/>
</dbReference>
<dbReference type="PROSITE" id="PS01124">
    <property type="entry name" value="HTH_ARAC_FAMILY_2"/>
    <property type="match status" value="1"/>
</dbReference>
<evidence type="ECO:0000256" key="2">
    <source>
        <dbReference type="ARBA" id="ARBA00023125"/>
    </source>
</evidence>
<dbReference type="RefSeq" id="WP_259428929.1">
    <property type="nucleotide sequence ID" value="NZ_JANWTC010000021.1"/>
</dbReference>
<keyword evidence="1" id="KW-0805">Transcription regulation</keyword>
<dbReference type="SUPFAM" id="SSF46689">
    <property type="entry name" value="Homeodomain-like"/>
    <property type="match status" value="1"/>
</dbReference>
<dbReference type="EMBL" id="JANWTC010000021">
    <property type="protein sequence ID" value="MCS5480873.1"/>
    <property type="molecule type" value="Genomic_DNA"/>
</dbReference>
<dbReference type="Gene3D" id="1.10.10.60">
    <property type="entry name" value="Homeodomain-like"/>
    <property type="match status" value="1"/>
</dbReference>
<comment type="caution">
    <text evidence="5">The sequence shown here is derived from an EMBL/GenBank/DDBJ whole genome shotgun (WGS) entry which is preliminary data.</text>
</comment>
<name>A0ABT2G2B0_9CORY</name>
<gene>
    <name evidence="5" type="ORF">NYP18_14605</name>
</gene>
<reference evidence="5 6" key="1">
    <citation type="submission" date="2022-08" db="EMBL/GenBank/DDBJ databases">
        <title>YIM 101645 draft genome.</title>
        <authorList>
            <person name="Chen X."/>
        </authorList>
    </citation>
    <scope>NUCLEOTIDE SEQUENCE [LARGE SCALE GENOMIC DNA]</scope>
    <source>
        <strain evidence="5 6">YIM 101645</strain>
    </source>
</reference>
<dbReference type="InterPro" id="IPR035418">
    <property type="entry name" value="AraC-bd_2"/>
</dbReference>
<evidence type="ECO:0000313" key="6">
    <source>
        <dbReference type="Proteomes" id="UP001205965"/>
    </source>
</evidence>
<dbReference type="InterPro" id="IPR050204">
    <property type="entry name" value="AraC_XylS_family_regulators"/>
</dbReference>
<evidence type="ECO:0000313" key="5">
    <source>
        <dbReference type="EMBL" id="MCS5480873.1"/>
    </source>
</evidence>
<dbReference type="PANTHER" id="PTHR46796:SF6">
    <property type="entry name" value="ARAC SUBFAMILY"/>
    <property type="match status" value="1"/>
</dbReference>
<dbReference type="SMART" id="SM00342">
    <property type="entry name" value="HTH_ARAC"/>
    <property type="match status" value="1"/>
</dbReference>
<dbReference type="PANTHER" id="PTHR46796">
    <property type="entry name" value="HTH-TYPE TRANSCRIPTIONAL ACTIVATOR RHAS-RELATED"/>
    <property type="match status" value="1"/>
</dbReference>
<evidence type="ECO:0000259" key="4">
    <source>
        <dbReference type="PROSITE" id="PS01124"/>
    </source>
</evidence>
<keyword evidence="3" id="KW-0804">Transcription</keyword>